<evidence type="ECO:0000313" key="14">
    <source>
        <dbReference type="EMBL" id="KAL3766384.1"/>
    </source>
</evidence>
<feature type="domain" description="PAS" evidence="11">
    <location>
        <begin position="441"/>
        <end position="511"/>
    </location>
</feature>
<evidence type="ECO:0000256" key="4">
    <source>
        <dbReference type="ARBA" id="ARBA00022741"/>
    </source>
</evidence>
<evidence type="ECO:0000256" key="9">
    <source>
        <dbReference type="ARBA" id="ARBA00023239"/>
    </source>
</evidence>
<dbReference type="GO" id="GO:0016829">
    <property type="term" value="F:lyase activity"/>
    <property type="evidence" value="ECO:0007669"/>
    <property type="project" value="UniProtKB-KW"/>
</dbReference>
<dbReference type="Gene3D" id="3.30.70.1230">
    <property type="entry name" value="Nucleotide cyclase"/>
    <property type="match status" value="1"/>
</dbReference>
<dbReference type="GO" id="GO:0016301">
    <property type="term" value="F:kinase activity"/>
    <property type="evidence" value="ECO:0007669"/>
    <property type="project" value="UniProtKB-KW"/>
</dbReference>
<dbReference type="SMART" id="SM00044">
    <property type="entry name" value="CYCc"/>
    <property type="match status" value="1"/>
</dbReference>
<dbReference type="InterPro" id="IPR000014">
    <property type="entry name" value="PAS"/>
</dbReference>
<dbReference type="InterPro" id="IPR050401">
    <property type="entry name" value="Cyclic_nucleotide_synthase"/>
</dbReference>
<dbReference type="AlphaFoldDB" id="A0ABD3MQW2"/>
<dbReference type="CDD" id="cd07302">
    <property type="entry name" value="CHD"/>
    <property type="match status" value="1"/>
</dbReference>
<keyword evidence="15" id="KW-1185">Reference proteome</keyword>
<dbReference type="Gene3D" id="3.30.450.20">
    <property type="entry name" value="PAS domain"/>
    <property type="match status" value="3"/>
</dbReference>
<comment type="similarity">
    <text evidence="10">Belongs to the adenylyl cyclase class-4/guanylyl cyclase family.</text>
</comment>
<evidence type="ECO:0000256" key="2">
    <source>
        <dbReference type="ARBA" id="ARBA00022679"/>
    </source>
</evidence>
<dbReference type="InterPro" id="IPR035965">
    <property type="entry name" value="PAS-like_dom_sf"/>
</dbReference>
<feature type="domain" description="PAC" evidence="12">
    <location>
        <begin position="390"/>
        <end position="440"/>
    </location>
</feature>
<dbReference type="GO" id="GO:0016020">
    <property type="term" value="C:membrane"/>
    <property type="evidence" value="ECO:0007669"/>
    <property type="project" value="UniProtKB-SubCell"/>
</dbReference>
<keyword evidence="3" id="KW-0812">Transmembrane</keyword>
<evidence type="ECO:0000259" key="13">
    <source>
        <dbReference type="PROSITE" id="PS50125"/>
    </source>
</evidence>
<feature type="domain" description="PAS" evidence="11">
    <location>
        <begin position="313"/>
        <end position="383"/>
    </location>
</feature>
<dbReference type="InterPro" id="IPR000700">
    <property type="entry name" value="PAS-assoc_C"/>
</dbReference>
<accession>A0ABD3MQW2</accession>
<feature type="domain" description="PAS" evidence="11">
    <location>
        <begin position="186"/>
        <end position="256"/>
    </location>
</feature>
<dbReference type="Pfam" id="PF13426">
    <property type="entry name" value="PAS_9"/>
    <property type="match status" value="3"/>
</dbReference>
<gene>
    <name evidence="14" type="ORF">ACHAWO_008048</name>
</gene>
<dbReference type="PANTHER" id="PTHR11920:SF335">
    <property type="entry name" value="GUANYLATE CYCLASE"/>
    <property type="match status" value="1"/>
</dbReference>
<keyword evidence="9 10" id="KW-0456">Lyase</keyword>
<dbReference type="GO" id="GO:0005524">
    <property type="term" value="F:ATP binding"/>
    <property type="evidence" value="ECO:0007669"/>
    <property type="project" value="UniProtKB-KW"/>
</dbReference>
<dbReference type="EMBL" id="JALLPJ020001386">
    <property type="protein sequence ID" value="KAL3766384.1"/>
    <property type="molecule type" value="Genomic_DNA"/>
</dbReference>
<keyword evidence="8" id="KW-0472">Membrane</keyword>
<keyword evidence="4" id="KW-0547">Nucleotide-binding</keyword>
<dbReference type="FunFam" id="3.30.450.20:FF:000060">
    <property type="entry name" value="Sensor protein FixL"/>
    <property type="match status" value="3"/>
</dbReference>
<comment type="subcellular location">
    <subcellularLocation>
        <location evidence="1">Membrane</location>
    </subcellularLocation>
</comment>
<dbReference type="InterPro" id="IPR029787">
    <property type="entry name" value="Nucleotide_cyclase"/>
</dbReference>
<evidence type="ECO:0000256" key="10">
    <source>
        <dbReference type="RuleBase" id="RU000405"/>
    </source>
</evidence>
<dbReference type="SUPFAM" id="SSF55073">
    <property type="entry name" value="Nucleotide cyclase"/>
    <property type="match status" value="1"/>
</dbReference>
<comment type="caution">
    <text evidence="14">The sequence shown here is derived from an EMBL/GenBank/DDBJ whole genome shotgun (WGS) entry which is preliminary data.</text>
</comment>
<evidence type="ECO:0000256" key="7">
    <source>
        <dbReference type="ARBA" id="ARBA00022989"/>
    </source>
</evidence>
<dbReference type="PROSITE" id="PS50113">
    <property type="entry name" value="PAC"/>
    <property type="match status" value="1"/>
</dbReference>
<dbReference type="Proteomes" id="UP001530400">
    <property type="component" value="Unassembled WGS sequence"/>
</dbReference>
<dbReference type="Pfam" id="PF00211">
    <property type="entry name" value="Guanylate_cyc"/>
    <property type="match status" value="1"/>
</dbReference>
<organism evidence="14 15">
    <name type="scientific">Cyclotella atomus</name>
    <dbReference type="NCBI Taxonomy" id="382360"/>
    <lineage>
        <taxon>Eukaryota</taxon>
        <taxon>Sar</taxon>
        <taxon>Stramenopiles</taxon>
        <taxon>Ochrophyta</taxon>
        <taxon>Bacillariophyta</taxon>
        <taxon>Coscinodiscophyceae</taxon>
        <taxon>Thalassiosirophycidae</taxon>
        <taxon>Stephanodiscales</taxon>
        <taxon>Stephanodiscaceae</taxon>
        <taxon>Cyclotella</taxon>
    </lineage>
</organism>
<dbReference type="CDD" id="cd00130">
    <property type="entry name" value="PAS"/>
    <property type="match status" value="3"/>
</dbReference>
<evidence type="ECO:0000259" key="11">
    <source>
        <dbReference type="PROSITE" id="PS50112"/>
    </source>
</evidence>
<name>A0ABD3MQW2_9STRA</name>
<evidence type="ECO:0000313" key="15">
    <source>
        <dbReference type="Proteomes" id="UP001530400"/>
    </source>
</evidence>
<dbReference type="InterPro" id="IPR001610">
    <property type="entry name" value="PAC"/>
</dbReference>
<evidence type="ECO:0000256" key="3">
    <source>
        <dbReference type="ARBA" id="ARBA00022692"/>
    </source>
</evidence>
<evidence type="ECO:0000256" key="6">
    <source>
        <dbReference type="ARBA" id="ARBA00022840"/>
    </source>
</evidence>
<dbReference type="SMART" id="SM00086">
    <property type="entry name" value="PAC"/>
    <property type="match status" value="3"/>
</dbReference>
<dbReference type="PROSITE" id="PS50125">
    <property type="entry name" value="GUANYLATE_CYCLASE_2"/>
    <property type="match status" value="1"/>
</dbReference>
<evidence type="ECO:0000259" key="12">
    <source>
        <dbReference type="PROSITE" id="PS50113"/>
    </source>
</evidence>
<dbReference type="SMART" id="SM00091">
    <property type="entry name" value="PAS"/>
    <property type="match status" value="3"/>
</dbReference>
<dbReference type="PROSITE" id="PS00452">
    <property type="entry name" value="GUANYLATE_CYCLASE_1"/>
    <property type="match status" value="1"/>
</dbReference>
<sequence>MIPPQHLRVMLDASPTASLLVQSDGSVIHANRPAKYMWNDDRLFQSGSFISNHLRFSVDNGGHSNGCSWESIIDNDLLVNDMCSLCGVGIRGNSDYFPVRISLARMDFCEILQSDDVAADMNSSADHYLYCLYIQHTTQELSRSISDDNENKRCSATNSSDINGNSFNEACEVIFGEICHQMKLDDHDIILGILDAAFHALFVINEQCIIQMVNAKSTEVFGWSREELLGQNINIIMNQDTATCHDKYVNDYLRTHVKKMIGTQREVTARRKDGSTFPAALGLAEPKGQSGLICGFIRDLTEEKAAQEVIFGEQKLTSGILDASFDGLFLITDHGIIKRVNRSSCELFGWTEDEFVGHNIKMIMPSEHADKHDEYLSQYLSSGVKKMIGKKRELQAVRKDGSTFPCILALKEVVTNGSTQFVGFVRDITAEKNALNAVKAEQNLLSKILDASFDSLLVINEKGILQMVNEAATKTFGWTKTEFIGRNINIIMPPMHAAKHDSYLQKYIATGFKKMIGKQREVEAQRKDGSTFPCTLGLAEVIHNGSRLFVGFIKDVTVQKALLISNAERKASDSLLYNILPIHIANRLKQDPSHIADHYDNTTILFADIVGFTDRTSKMTPHDGKYAAACILSIDINANSLFASLSVVTMLNDLFSRFDYLVGLYDLNKVKTIGDCYMVSSIPSSDIEYDGCARVCRFSLDLMKAVKEFNDSGPQQGPITLRVGISLGAVVAGVVGTKRYLFDVWGDAVNVAARMEQHGVPGQIQVTQDVVLNAGSDFSFESRGVIQVKGKGPMEGFILKSAKPIRHTRSVHDPYARSRVGDTTPFIRSRSDYL</sequence>
<feature type="domain" description="Guanylate cyclase" evidence="13">
    <location>
        <begin position="603"/>
        <end position="756"/>
    </location>
</feature>
<proteinExistence type="inferred from homology"/>
<dbReference type="NCBIfam" id="TIGR00229">
    <property type="entry name" value="sensory_box"/>
    <property type="match status" value="3"/>
</dbReference>
<keyword evidence="2" id="KW-0808">Transferase</keyword>
<protein>
    <recommendedName>
        <fullName evidence="16">Adenylate cyclase</fullName>
    </recommendedName>
</protein>
<dbReference type="PANTHER" id="PTHR11920">
    <property type="entry name" value="GUANYLYL CYCLASE"/>
    <property type="match status" value="1"/>
</dbReference>
<keyword evidence="6" id="KW-0067">ATP-binding</keyword>
<reference evidence="14 15" key="1">
    <citation type="submission" date="2024-10" db="EMBL/GenBank/DDBJ databases">
        <title>Updated reference genomes for cyclostephanoid diatoms.</title>
        <authorList>
            <person name="Roberts W.R."/>
            <person name="Alverson A.J."/>
        </authorList>
    </citation>
    <scope>NUCLEOTIDE SEQUENCE [LARGE SCALE GENOMIC DNA]</scope>
    <source>
        <strain evidence="14 15">AJA010-31</strain>
    </source>
</reference>
<keyword evidence="7" id="KW-1133">Transmembrane helix</keyword>
<keyword evidence="5" id="KW-0418">Kinase</keyword>
<evidence type="ECO:0000256" key="8">
    <source>
        <dbReference type="ARBA" id="ARBA00023136"/>
    </source>
</evidence>
<dbReference type="SUPFAM" id="SSF55785">
    <property type="entry name" value="PYP-like sensor domain (PAS domain)"/>
    <property type="match status" value="3"/>
</dbReference>
<dbReference type="PROSITE" id="PS50112">
    <property type="entry name" value="PAS"/>
    <property type="match status" value="3"/>
</dbReference>
<dbReference type="InterPro" id="IPR001054">
    <property type="entry name" value="A/G_cyclase"/>
</dbReference>
<evidence type="ECO:0000256" key="5">
    <source>
        <dbReference type="ARBA" id="ARBA00022777"/>
    </source>
</evidence>
<dbReference type="InterPro" id="IPR018297">
    <property type="entry name" value="A/G_cyclase_CS"/>
</dbReference>
<evidence type="ECO:0000256" key="1">
    <source>
        <dbReference type="ARBA" id="ARBA00004370"/>
    </source>
</evidence>
<evidence type="ECO:0008006" key="16">
    <source>
        <dbReference type="Google" id="ProtNLM"/>
    </source>
</evidence>